<evidence type="ECO:0000256" key="3">
    <source>
        <dbReference type="PROSITE-ProRule" id="PRU00023"/>
    </source>
</evidence>
<keyword evidence="4" id="KW-0812">Transmembrane</keyword>
<dbReference type="PROSITE" id="PS50297">
    <property type="entry name" value="ANK_REP_REGION"/>
    <property type="match status" value="1"/>
</dbReference>
<reference evidence="5 6" key="1">
    <citation type="submission" date="2024-11" db="EMBL/GenBank/DDBJ databases">
        <title>Chromosome-level genome assembly of the freshwater bivalve Anodonta woodiana.</title>
        <authorList>
            <person name="Chen X."/>
        </authorList>
    </citation>
    <scope>NUCLEOTIDE SEQUENCE [LARGE SCALE GENOMIC DNA]</scope>
    <source>
        <strain evidence="5">MN2024</strain>
        <tissue evidence="5">Gills</tissue>
    </source>
</reference>
<feature type="repeat" description="ANK" evidence="3">
    <location>
        <begin position="195"/>
        <end position="227"/>
    </location>
</feature>
<dbReference type="Gene3D" id="1.25.40.20">
    <property type="entry name" value="Ankyrin repeat-containing domain"/>
    <property type="match status" value="1"/>
</dbReference>
<dbReference type="SUPFAM" id="SSF48403">
    <property type="entry name" value="Ankyrin repeat"/>
    <property type="match status" value="1"/>
</dbReference>
<accession>A0ABD3T4N3</accession>
<dbReference type="InterPro" id="IPR036770">
    <property type="entry name" value="Ankyrin_rpt-contain_sf"/>
</dbReference>
<dbReference type="AlphaFoldDB" id="A0ABD3T4N3"/>
<dbReference type="PROSITE" id="PS50088">
    <property type="entry name" value="ANK_REPEAT"/>
    <property type="match status" value="2"/>
</dbReference>
<keyword evidence="2 3" id="KW-0040">ANK repeat</keyword>
<evidence type="ECO:0000256" key="4">
    <source>
        <dbReference type="SAM" id="Phobius"/>
    </source>
</evidence>
<proteinExistence type="predicted"/>
<protein>
    <submittedName>
        <fullName evidence="5">Uncharacterized protein</fullName>
    </submittedName>
</protein>
<keyword evidence="6" id="KW-1185">Reference proteome</keyword>
<dbReference type="InterPro" id="IPR002110">
    <property type="entry name" value="Ankyrin_rpt"/>
</dbReference>
<evidence type="ECO:0000256" key="1">
    <source>
        <dbReference type="ARBA" id="ARBA00022737"/>
    </source>
</evidence>
<dbReference type="PANTHER" id="PTHR24166:SF47">
    <property type="entry name" value="M-PHASE PHOSPHOPROTEIN 8"/>
    <property type="match status" value="1"/>
</dbReference>
<keyword evidence="4" id="KW-1133">Transmembrane helix</keyword>
<feature type="repeat" description="ANK" evidence="3">
    <location>
        <begin position="123"/>
        <end position="155"/>
    </location>
</feature>
<dbReference type="EMBL" id="JBJQND010000019">
    <property type="protein sequence ID" value="KAL3831623.1"/>
    <property type="molecule type" value="Genomic_DNA"/>
</dbReference>
<organism evidence="5 6">
    <name type="scientific">Sinanodonta woodiana</name>
    <name type="common">Chinese pond mussel</name>
    <name type="synonym">Anodonta woodiana</name>
    <dbReference type="NCBI Taxonomy" id="1069815"/>
    <lineage>
        <taxon>Eukaryota</taxon>
        <taxon>Metazoa</taxon>
        <taxon>Spiralia</taxon>
        <taxon>Lophotrochozoa</taxon>
        <taxon>Mollusca</taxon>
        <taxon>Bivalvia</taxon>
        <taxon>Autobranchia</taxon>
        <taxon>Heteroconchia</taxon>
        <taxon>Palaeoheterodonta</taxon>
        <taxon>Unionida</taxon>
        <taxon>Unionoidea</taxon>
        <taxon>Unionidae</taxon>
        <taxon>Unioninae</taxon>
        <taxon>Sinanodonta</taxon>
    </lineage>
</organism>
<keyword evidence="4" id="KW-0472">Membrane</keyword>
<dbReference type="PANTHER" id="PTHR24166">
    <property type="entry name" value="ROLLING PEBBLES, ISOFORM B"/>
    <property type="match status" value="1"/>
</dbReference>
<dbReference type="InterPro" id="IPR050889">
    <property type="entry name" value="Dendritic_Spine_Reg/Scaffold"/>
</dbReference>
<name>A0ABD3T4N3_SINWO</name>
<dbReference type="Pfam" id="PF12796">
    <property type="entry name" value="Ank_2"/>
    <property type="match status" value="1"/>
</dbReference>
<dbReference type="SMART" id="SM00248">
    <property type="entry name" value="ANK"/>
    <property type="match status" value="4"/>
</dbReference>
<evidence type="ECO:0000256" key="2">
    <source>
        <dbReference type="ARBA" id="ARBA00023043"/>
    </source>
</evidence>
<feature type="transmembrane region" description="Helical" evidence="4">
    <location>
        <begin position="51"/>
        <end position="69"/>
    </location>
</feature>
<sequence length="294" mass="32450">MSVWLTILTASEETFMSLLMSLENGTMSLFNIVEAATQSENSRSWNGLVDLLMYCSIPVLALFFIPFYISKKGRSKMARDEKIASDYSIFDLAKTAYEPGHTEAVMHLVEKLHYDVNFAMPSNGLTLFLCSCLSGKRDLINFLLKKGADATLTTKEGDSALYLATFGVLNSPRPDTRVLEDLIKAGCCINTSNLRGYTPLHRAASKGDLSVIRTLLRYGADPYIASASGVYPIDSAINAGNLEAAELLKINIVNPHVWDLVDPHTPSRIKLGLQSPLRKHLLESSKPKTFQKVL</sequence>
<gene>
    <name evidence="5" type="ORF">ACJMK2_023356</name>
</gene>
<dbReference type="Proteomes" id="UP001634394">
    <property type="component" value="Unassembled WGS sequence"/>
</dbReference>
<comment type="caution">
    <text evidence="5">The sequence shown here is derived from an EMBL/GenBank/DDBJ whole genome shotgun (WGS) entry which is preliminary data.</text>
</comment>
<evidence type="ECO:0000313" key="5">
    <source>
        <dbReference type="EMBL" id="KAL3831623.1"/>
    </source>
</evidence>
<evidence type="ECO:0000313" key="6">
    <source>
        <dbReference type="Proteomes" id="UP001634394"/>
    </source>
</evidence>
<keyword evidence="1" id="KW-0677">Repeat</keyword>